<evidence type="ECO:0000256" key="8">
    <source>
        <dbReference type="SAM" id="MobiDB-lite"/>
    </source>
</evidence>
<organism evidence="10 11">
    <name type="scientific">Planoprotostelium fungivorum</name>
    <dbReference type="NCBI Taxonomy" id="1890364"/>
    <lineage>
        <taxon>Eukaryota</taxon>
        <taxon>Amoebozoa</taxon>
        <taxon>Evosea</taxon>
        <taxon>Variosea</taxon>
        <taxon>Cavosteliida</taxon>
        <taxon>Cavosteliaceae</taxon>
        <taxon>Planoprotostelium</taxon>
    </lineage>
</organism>
<name>A0A2P6NED8_9EUKA</name>
<dbReference type="Proteomes" id="UP000241769">
    <property type="component" value="Unassembled WGS sequence"/>
</dbReference>
<dbReference type="SUPFAM" id="SSF50978">
    <property type="entry name" value="WD40 repeat-like"/>
    <property type="match status" value="1"/>
</dbReference>
<dbReference type="Pfam" id="PF00628">
    <property type="entry name" value="PHD"/>
    <property type="match status" value="1"/>
</dbReference>
<dbReference type="InterPro" id="IPR001965">
    <property type="entry name" value="Znf_PHD"/>
</dbReference>
<keyword evidence="3" id="KW-0677">Repeat</keyword>
<evidence type="ECO:0000313" key="10">
    <source>
        <dbReference type="EMBL" id="PRP82326.1"/>
    </source>
</evidence>
<evidence type="ECO:0000256" key="5">
    <source>
        <dbReference type="ARBA" id="ARBA00022833"/>
    </source>
</evidence>
<dbReference type="InterPro" id="IPR013083">
    <property type="entry name" value="Znf_RING/FYVE/PHD"/>
</dbReference>
<protein>
    <recommendedName>
        <fullName evidence="9">PHD-type domain-containing protein</fullName>
    </recommendedName>
</protein>
<keyword evidence="1 7" id="KW-0853">WD repeat</keyword>
<evidence type="ECO:0000256" key="6">
    <source>
        <dbReference type="PROSITE-ProRule" id="PRU00146"/>
    </source>
</evidence>
<keyword evidence="5" id="KW-0862">Zinc</keyword>
<feature type="repeat" description="WD" evidence="7">
    <location>
        <begin position="252"/>
        <end position="293"/>
    </location>
</feature>
<evidence type="ECO:0000256" key="3">
    <source>
        <dbReference type="ARBA" id="ARBA00022737"/>
    </source>
</evidence>
<dbReference type="InterPro" id="IPR015943">
    <property type="entry name" value="WD40/YVTN_repeat-like_dom_sf"/>
</dbReference>
<feature type="region of interest" description="Disordered" evidence="8">
    <location>
        <begin position="99"/>
        <end position="210"/>
    </location>
</feature>
<dbReference type="PROSITE" id="PS50082">
    <property type="entry name" value="WD_REPEATS_2"/>
    <property type="match status" value="1"/>
</dbReference>
<sequence length="622" mass="70699">MTEREASDASSASSHNSDVDIEEEPDDSKEITDEERCICGQGYGGRFMLDCDKCHFWFHSTCVGIDRKKIPKTWHCPNCTGIKIELHNRKSDRVAMAKMKETTKKEDGKEETETEKPMKEKRPPPVRKEPAAKRGAAAKPKNSAVKNDDSPPMDMMIPSSPSELDDSSSSDADFMKKTTKGRGGKKATTGKTRQKVAEVDKSGATRGPAPKFNAQEIMKLAKSNPDHYFSIPADGNMMDEINDHHPLKLQHVISHQGAFYCMRLSPDFKMLATCTNLGAIQIWNTTTWKLVIEMRDRKEKHIEEFFVLSWSEDGRFIIAGGKLKSRTSWSLQDEDCHILPCPLKVFNITSGEVVETLHGHEEEILCLKRIKFDGETFLISGSEDGRMIKWKMNRDYGLVKKEMMDDLTTNMVISLTFVPDCGNRYYLASSDTDIKLFDFQHGKMVASWPNPYSYLCDSIEVVCPRELECEDGEYFVLSKGVELVDEENSSKVTQANKCTLHKLTMPGKRGNFWEFEIVDQYAHDEYQSNLWLMRLATNGRYVASPTTNGKVFLWNLRSKELAAVIRNGGAEIRDILFHPQSPLLLTCDSRVYVWDYDEPKVDEAISHKTIDHSKEETVEPNH</sequence>
<feature type="compositionally biased region" description="Low complexity" evidence="8">
    <location>
        <begin position="150"/>
        <end position="162"/>
    </location>
</feature>
<dbReference type="GO" id="GO:0008270">
    <property type="term" value="F:zinc ion binding"/>
    <property type="evidence" value="ECO:0007669"/>
    <property type="project" value="UniProtKB-KW"/>
</dbReference>
<dbReference type="InterPro" id="IPR001680">
    <property type="entry name" value="WD40_rpt"/>
</dbReference>
<dbReference type="InterPro" id="IPR036322">
    <property type="entry name" value="WD40_repeat_dom_sf"/>
</dbReference>
<evidence type="ECO:0000256" key="7">
    <source>
        <dbReference type="PROSITE-ProRule" id="PRU00221"/>
    </source>
</evidence>
<dbReference type="Pfam" id="PF00400">
    <property type="entry name" value="WD40"/>
    <property type="match status" value="3"/>
</dbReference>
<gene>
    <name evidence="10" type="ORF">PROFUN_10230</name>
</gene>
<dbReference type="EMBL" id="MDYQ01000105">
    <property type="protein sequence ID" value="PRP82326.1"/>
    <property type="molecule type" value="Genomic_DNA"/>
</dbReference>
<feature type="compositionally biased region" description="Basic and acidic residues" evidence="8">
    <location>
        <begin position="114"/>
        <end position="132"/>
    </location>
</feature>
<evidence type="ECO:0000313" key="11">
    <source>
        <dbReference type="Proteomes" id="UP000241769"/>
    </source>
</evidence>
<evidence type="ECO:0000256" key="2">
    <source>
        <dbReference type="ARBA" id="ARBA00022723"/>
    </source>
</evidence>
<dbReference type="InterPro" id="IPR019786">
    <property type="entry name" value="Zinc_finger_PHD-type_CS"/>
</dbReference>
<feature type="region of interest" description="Disordered" evidence="8">
    <location>
        <begin position="1"/>
        <end position="31"/>
    </location>
</feature>
<keyword evidence="4 6" id="KW-0863">Zinc-finger</keyword>
<dbReference type="PANTHER" id="PTHR19848">
    <property type="entry name" value="WD40 REPEAT PROTEIN"/>
    <property type="match status" value="1"/>
</dbReference>
<dbReference type="AlphaFoldDB" id="A0A2P6NED8"/>
<keyword evidence="11" id="KW-1185">Reference proteome</keyword>
<keyword evidence="2" id="KW-0479">Metal-binding</keyword>
<feature type="domain" description="PHD-type" evidence="9">
    <location>
        <begin position="34"/>
        <end position="82"/>
    </location>
</feature>
<reference evidence="10 11" key="1">
    <citation type="journal article" date="2018" name="Genome Biol. Evol.">
        <title>Multiple Roots of Fruiting Body Formation in Amoebozoa.</title>
        <authorList>
            <person name="Hillmann F."/>
            <person name="Forbes G."/>
            <person name="Novohradska S."/>
            <person name="Ferling I."/>
            <person name="Riege K."/>
            <person name="Groth M."/>
            <person name="Westermann M."/>
            <person name="Marz M."/>
            <person name="Spaller T."/>
            <person name="Winckler T."/>
            <person name="Schaap P."/>
            <person name="Glockner G."/>
        </authorList>
    </citation>
    <scope>NUCLEOTIDE SEQUENCE [LARGE SCALE GENOMIC DNA]</scope>
    <source>
        <strain evidence="10 11">Jena</strain>
    </source>
</reference>
<dbReference type="Gene3D" id="2.130.10.10">
    <property type="entry name" value="YVTN repeat-like/Quinoprotein amine dehydrogenase"/>
    <property type="match status" value="3"/>
</dbReference>
<evidence type="ECO:0000259" key="9">
    <source>
        <dbReference type="PROSITE" id="PS50016"/>
    </source>
</evidence>
<dbReference type="PROSITE" id="PS50016">
    <property type="entry name" value="ZF_PHD_2"/>
    <property type="match status" value="1"/>
</dbReference>
<dbReference type="InterPro" id="IPR011011">
    <property type="entry name" value="Znf_FYVE_PHD"/>
</dbReference>
<dbReference type="InterPro" id="IPR019787">
    <property type="entry name" value="Znf_PHD-finger"/>
</dbReference>
<dbReference type="STRING" id="1890364.A0A2P6NED8"/>
<dbReference type="PROSITE" id="PS01359">
    <property type="entry name" value="ZF_PHD_1"/>
    <property type="match status" value="1"/>
</dbReference>
<feature type="compositionally biased region" description="Basic and acidic residues" evidence="8">
    <location>
        <begin position="99"/>
        <end position="108"/>
    </location>
</feature>
<evidence type="ECO:0000256" key="4">
    <source>
        <dbReference type="ARBA" id="ARBA00022771"/>
    </source>
</evidence>
<dbReference type="PANTHER" id="PTHR19848:SF8">
    <property type="entry name" value="F-BOX AND WD REPEAT DOMAIN CONTAINING 7"/>
    <property type="match status" value="1"/>
</dbReference>
<proteinExistence type="predicted"/>
<dbReference type="SUPFAM" id="SSF57903">
    <property type="entry name" value="FYVE/PHD zinc finger"/>
    <property type="match status" value="1"/>
</dbReference>
<dbReference type="OrthoDB" id="5588835at2759"/>
<accession>A0A2P6NED8</accession>
<dbReference type="SMART" id="SM00320">
    <property type="entry name" value="WD40"/>
    <property type="match status" value="4"/>
</dbReference>
<comment type="caution">
    <text evidence="10">The sequence shown here is derived from an EMBL/GenBank/DDBJ whole genome shotgun (WGS) entry which is preliminary data.</text>
</comment>
<dbReference type="SMART" id="SM00249">
    <property type="entry name" value="PHD"/>
    <property type="match status" value="1"/>
</dbReference>
<evidence type="ECO:0000256" key="1">
    <source>
        <dbReference type="ARBA" id="ARBA00022574"/>
    </source>
</evidence>
<dbReference type="InParanoid" id="A0A2P6NED8"/>
<dbReference type="Gene3D" id="3.30.40.10">
    <property type="entry name" value="Zinc/RING finger domain, C3HC4 (zinc finger)"/>
    <property type="match status" value="1"/>
</dbReference>